<dbReference type="GO" id="GO:0016301">
    <property type="term" value="F:kinase activity"/>
    <property type="evidence" value="ECO:0007669"/>
    <property type="project" value="UniProtKB-KW"/>
</dbReference>
<sequence>MVCEEKAEKNHQLFSSGMVEVWFEPTDTRKAGKVFQSRHWTSLGYVSPNLNEIQVMSQASGLFFSLSQFNSASEENNILNEASFLARNLVEHIGAAIVTLGRLGVLVAREGEANEPLLQSSRTIPHNMSSVSVRHYAVPLSIAERRIVNVSGAGDCLAAGMLEAMLRGLSETECVSAGFSAAAWSLQSFSAVPINAPHINIPVCAEFTLLKVTFSFRNNCLFISKEDNKQNGATRPYIPQLAFYYGAFTPHI</sequence>
<proteinExistence type="predicted"/>
<dbReference type="InParanoid" id="A0A6L2Q9C0"/>
<dbReference type="Proteomes" id="UP000502823">
    <property type="component" value="Unassembled WGS sequence"/>
</dbReference>
<reference evidence="6" key="1">
    <citation type="submission" date="2020-01" db="EMBL/GenBank/DDBJ databases">
        <title>Draft genome sequence of the Termite Coptotermes fromosanus.</title>
        <authorList>
            <person name="Itakura S."/>
            <person name="Yosikawa Y."/>
            <person name="Umezawa K."/>
        </authorList>
    </citation>
    <scope>NUCLEOTIDE SEQUENCE [LARGE SCALE GENOMIC DNA]</scope>
</reference>
<name>A0A6L2Q9C0_COPFO</name>
<dbReference type="InterPro" id="IPR002173">
    <property type="entry name" value="Carboh/pur_kinase_PfkB_CS"/>
</dbReference>
<dbReference type="InterPro" id="IPR029056">
    <property type="entry name" value="Ribokinase-like"/>
</dbReference>
<feature type="domain" description="Carbohydrate kinase PfkB" evidence="4">
    <location>
        <begin position="46"/>
        <end position="192"/>
    </location>
</feature>
<dbReference type="OrthoDB" id="198885at2759"/>
<keyword evidence="2" id="KW-0479">Metal-binding</keyword>
<evidence type="ECO:0000256" key="1">
    <source>
        <dbReference type="ARBA" id="ARBA00022679"/>
    </source>
</evidence>
<gene>
    <name evidence="5" type="ORF">Cfor_12447</name>
</gene>
<dbReference type="GO" id="GO:0004730">
    <property type="term" value="F:pseudouridylate synthase activity"/>
    <property type="evidence" value="ECO:0007669"/>
    <property type="project" value="TreeGrafter"/>
</dbReference>
<keyword evidence="6" id="KW-1185">Reference proteome</keyword>
<organism evidence="5 6">
    <name type="scientific">Coptotermes formosanus</name>
    <name type="common">Formosan subterranean termite</name>
    <dbReference type="NCBI Taxonomy" id="36987"/>
    <lineage>
        <taxon>Eukaryota</taxon>
        <taxon>Metazoa</taxon>
        <taxon>Ecdysozoa</taxon>
        <taxon>Arthropoda</taxon>
        <taxon>Hexapoda</taxon>
        <taxon>Insecta</taxon>
        <taxon>Pterygota</taxon>
        <taxon>Neoptera</taxon>
        <taxon>Polyneoptera</taxon>
        <taxon>Dictyoptera</taxon>
        <taxon>Blattodea</taxon>
        <taxon>Blattoidea</taxon>
        <taxon>Termitoidae</taxon>
        <taxon>Rhinotermitidae</taxon>
        <taxon>Coptotermes</taxon>
    </lineage>
</organism>
<dbReference type="InterPro" id="IPR011611">
    <property type="entry name" value="PfkB_dom"/>
</dbReference>
<keyword evidence="1" id="KW-0808">Transferase</keyword>
<dbReference type="GO" id="GO:0006796">
    <property type="term" value="P:phosphate-containing compound metabolic process"/>
    <property type="evidence" value="ECO:0007669"/>
    <property type="project" value="UniProtKB-ARBA"/>
</dbReference>
<dbReference type="EMBL" id="BLKM01000903">
    <property type="protein sequence ID" value="GFG39488.1"/>
    <property type="molecule type" value="Genomic_DNA"/>
</dbReference>
<evidence type="ECO:0000256" key="3">
    <source>
        <dbReference type="ARBA" id="ARBA00022777"/>
    </source>
</evidence>
<dbReference type="PANTHER" id="PTHR42909">
    <property type="entry name" value="ZGC:136858"/>
    <property type="match status" value="1"/>
</dbReference>
<dbReference type="SUPFAM" id="SSF53613">
    <property type="entry name" value="Ribokinase-like"/>
    <property type="match status" value="1"/>
</dbReference>
<dbReference type="PANTHER" id="PTHR42909:SF1">
    <property type="entry name" value="CARBOHYDRATE KINASE PFKB DOMAIN-CONTAINING PROTEIN"/>
    <property type="match status" value="1"/>
</dbReference>
<evidence type="ECO:0000256" key="2">
    <source>
        <dbReference type="ARBA" id="ARBA00022723"/>
    </source>
</evidence>
<evidence type="ECO:0000313" key="5">
    <source>
        <dbReference type="EMBL" id="GFG39488.1"/>
    </source>
</evidence>
<dbReference type="GO" id="GO:0016798">
    <property type="term" value="F:hydrolase activity, acting on glycosyl bonds"/>
    <property type="evidence" value="ECO:0007669"/>
    <property type="project" value="TreeGrafter"/>
</dbReference>
<dbReference type="PROSITE" id="PS00584">
    <property type="entry name" value="PFKB_KINASES_2"/>
    <property type="match status" value="1"/>
</dbReference>
<evidence type="ECO:0000313" key="6">
    <source>
        <dbReference type="Proteomes" id="UP000502823"/>
    </source>
</evidence>
<dbReference type="Gene3D" id="3.40.1190.20">
    <property type="match status" value="1"/>
</dbReference>
<evidence type="ECO:0000259" key="4">
    <source>
        <dbReference type="Pfam" id="PF00294"/>
    </source>
</evidence>
<dbReference type="AlphaFoldDB" id="A0A6L2Q9C0"/>
<accession>A0A6L2Q9C0</accession>
<protein>
    <recommendedName>
        <fullName evidence="4">Carbohydrate kinase PfkB domain-containing protein</fullName>
    </recommendedName>
</protein>
<dbReference type="GO" id="GO:0005737">
    <property type="term" value="C:cytoplasm"/>
    <property type="evidence" value="ECO:0007669"/>
    <property type="project" value="TreeGrafter"/>
</dbReference>
<comment type="caution">
    <text evidence="5">The sequence shown here is derived from an EMBL/GenBank/DDBJ whole genome shotgun (WGS) entry which is preliminary data.</text>
</comment>
<dbReference type="GO" id="GO:0046872">
    <property type="term" value="F:metal ion binding"/>
    <property type="evidence" value="ECO:0007669"/>
    <property type="project" value="UniProtKB-KW"/>
</dbReference>
<keyword evidence="3" id="KW-0418">Kinase</keyword>
<dbReference type="Pfam" id="PF00294">
    <property type="entry name" value="PfkB"/>
    <property type="match status" value="1"/>
</dbReference>